<evidence type="ECO:0000256" key="4">
    <source>
        <dbReference type="SAM" id="MobiDB-lite"/>
    </source>
</evidence>
<keyword evidence="2" id="KW-0863">Zinc-finger</keyword>
<evidence type="ECO:0000259" key="5">
    <source>
        <dbReference type="Pfam" id="PF04438"/>
    </source>
</evidence>
<keyword evidence="1" id="KW-0479">Metal-binding</keyword>
<dbReference type="GO" id="GO:0008270">
    <property type="term" value="F:zinc ion binding"/>
    <property type="evidence" value="ECO:0007669"/>
    <property type="project" value="UniProtKB-KW"/>
</dbReference>
<feature type="region of interest" description="Disordered" evidence="4">
    <location>
        <begin position="27"/>
        <end position="92"/>
    </location>
</feature>
<dbReference type="InterPro" id="IPR007529">
    <property type="entry name" value="Znf_HIT"/>
</dbReference>
<evidence type="ECO:0000313" key="6">
    <source>
        <dbReference type="EMBL" id="KAK3207377.1"/>
    </source>
</evidence>
<feature type="region of interest" description="Disordered" evidence="4">
    <location>
        <begin position="113"/>
        <end position="168"/>
    </location>
</feature>
<proteinExistence type="predicted"/>
<keyword evidence="3" id="KW-0862">Zinc</keyword>
<feature type="compositionally biased region" description="Basic and acidic residues" evidence="4">
    <location>
        <begin position="64"/>
        <end position="74"/>
    </location>
</feature>
<accession>A0AAN6LTW3</accession>
<dbReference type="CDD" id="cd21437">
    <property type="entry name" value="zf-HIT_ZNHIT1_like"/>
    <property type="match status" value="1"/>
</dbReference>
<dbReference type="InterPro" id="IPR039723">
    <property type="entry name" value="Vps71/ZNHIT1"/>
</dbReference>
<organism evidence="6 7">
    <name type="scientific">Pseudopithomyces chartarum</name>
    <dbReference type="NCBI Taxonomy" id="1892770"/>
    <lineage>
        <taxon>Eukaryota</taxon>
        <taxon>Fungi</taxon>
        <taxon>Dikarya</taxon>
        <taxon>Ascomycota</taxon>
        <taxon>Pezizomycotina</taxon>
        <taxon>Dothideomycetes</taxon>
        <taxon>Pleosporomycetidae</taxon>
        <taxon>Pleosporales</taxon>
        <taxon>Massarineae</taxon>
        <taxon>Didymosphaeriaceae</taxon>
        <taxon>Pseudopithomyces</taxon>
    </lineage>
</organism>
<comment type="caution">
    <text evidence="6">The sequence shown here is derived from an EMBL/GenBank/DDBJ whole genome shotgun (WGS) entry which is preliminary data.</text>
</comment>
<sequence length="244" mass="26239">MPHVEVLPNSAASVAPGWTYVVDTGYDPSKVAINPKNKKRAAANPNQRGESELSSRQQTAIARRIAELNRDNDPKQVIPVPGKSSIPKTQNARRIIQYQRQIKHWLDDEEAQLAQVQQAPQPSSRSAASRLAAQPPRRASTMASVPPTPSESTPAPIAPPPPKSQPSLLNINDDPLLAIDDAMPPPISQAELEALLSAPPLSYAASHVAPPPVGGPPPRHFCDNCGYWGKIKCLKCGSRVCGME</sequence>
<dbReference type="Proteomes" id="UP001280581">
    <property type="component" value="Unassembled WGS sequence"/>
</dbReference>
<evidence type="ECO:0000256" key="2">
    <source>
        <dbReference type="ARBA" id="ARBA00022771"/>
    </source>
</evidence>
<dbReference type="Pfam" id="PF04438">
    <property type="entry name" value="zf-HIT"/>
    <property type="match status" value="1"/>
</dbReference>
<gene>
    <name evidence="6" type="ORF">GRF29_103g841291</name>
</gene>
<name>A0AAN6LTW3_9PLEO</name>
<evidence type="ECO:0000313" key="7">
    <source>
        <dbReference type="Proteomes" id="UP001280581"/>
    </source>
</evidence>
<evidence type="ECO:0000256" key="1">
    <source>
        <dbReference type="ARBA" id="ARBA00022723"/>
    </source>
</evidence>
<feature type="compositionally biased region" description="Polar residues" evidence="4">
    <location>
        <begin position="44"/>
        <end position="60"/>
    </location>
</feature>
<reference evidence="6 7" key="1">
    <citation type="submission" date="2021-02" db="EMBL/GenBank/DDBJ databases">
        <title>Genome assembly of Pseudopithomyces chartarum.</title>
        <authorList>
            <person name="Jauregui R."/>
            <person name="Singh J."/>
            <person name="Voisey C."/>
        </authorList>
    </citation>
    <scope>NUCLEOTIDE SEQUENCE [LARGE SCALE GENOMIC DNA]</scope>
    <source>
        <strain evidence="6 7">AGR01</strain>
    </source>
</reference>
<keyword evidence="7" id="KW-1185">Reference proteome</keyword>
<dbReference type="GO" id="GO:0006338">
    <property type="term" value="P:chromatin remodeling"/>
    <property type="evidence" value="ECO:0007669"/>
    <property type="project" value="InterPro"/>
</dbReference>
<feature type="domain" description="HIT-type" evidence="5">
    <location>
        <begin position="218"/>
        <end position="244"/>
    </location>
</feature>
<dbReference type="EMBL" id="WVTA01000009">
    <property type="protein sequence ID" value="KAK3207377.1"/>
    <property type="molecule type" value="Genomic_DNA"/>
</dbReference>
<dbReference type="AlphaFoldDB" id="A0AAN6LTW3"/>
<protein>
    <recommendedName>
        <fullName evidence="5">HIT-type domain-containing protein</fullName>
    </recommendedName>
</protein>
<dbReference type="PANTHER" id="PTHR13093">
    <property type="entry name" value="ZINC FINGER HIT DOMAIN CONTAINING PROTEIN 1"/>
    <property type="match status" value="1"/>
</dbReference>
<feature type="compositionally biased region" description="Low complexity" evidence="4">
    <location>
        <begin position="113"/>
        <end position="155"/>
    </location>
</feature>
<dbReference type="GO" id="GO:0005634">
    <property type="term" value="C:nucleus"/>
    <property type="evidence" value="ECO:0007669"/>
    <property type="project" value="UniProtKB-ARBA"/>
</dbReference>
<evidence type="ECO:0000256" key="3">
    <source>
        <dbReference type="ARBA" id="ARBA00022833"/>
    </source>
</evidence>